<dbReference type="EMBL" id="ACYG01000032">
    <property type="protein sequence ID" value="EEV16264.1"/>
    <property type="molecule type" value="Genomic_DNA"/>
</dbReference>
<name>C8PLF2_9BACT</name>
<protein>
    <submittedName>
        <fullName evidence="2">Uncharacterized protein</fullName>
    </submittedName>
</protein>
<evidence type="ECO:0000256" key="1">
    <source>
        <dbReference type="SAM" id="Phobius"/>
    </source>
</evidence>
<accession>C8PLF2</accession>
<comment type="caution">
    <text evidence="2">The sequence shown here is derived from an EMBL/GenBank/DDBJ whole genome shotgun (WGS) entry which is preliminary data.</text>
</comment>
<evidence type="ECO:0000313" key="3">
    <source>
        <dbReference type="Proteomes" id="UP000005709"/>
    </source>
</evidence>
<keyword evidence="1" id="KW-0812">Transmembrane</keyword>
<keyword evidence="1" id="KW-1133">Transmembrane helix</keyword>
<reference evidence="2 3" key="1">
    <citation type="submission" date="2009-07" db="EMBL/GenBank/DDBJ databases">
        <authorList>
            <person name="Madupu R."/>
            <person name="Sebastian Y."/>
            <person name="Durkin A.S."/>
            <person name="Torralba M."/>
            <person name="Methe B."/>
            <person name="Sutton G.G."/>
            <person name="Strausberg R.L."/>
            <person name="Nelson K.E."/>
        </authorList>
    </citation>
    <scope>NUCLEOTIDE SEQUENCE [LARGE SCALE GENOMIC DNA]</scope>
    <source>
        <strain evidence="2 3">RM3268</strain>
    </source>
</reference>
<sequence length="60" mass="7086">MILIADKIKNCTKFLQNDLIIKTGRYKILLIYSNFLIICCTLFKIIFIKISMEWVTISEI</sequence>
<dbReference type="STRING" id="824.CGRAC_1441"/>
<proteinExistence type="predicted"/>
<keyword evidence="1" id="KW-0472">Membrane</keyword>
<dbReference type="Proteomes" id="UP000005709">
    <property type="component" value="Unassembled WGS sequence"/>
</dbReference>
<dbReference type="AlphaFoldDB" id="C8PLF2"/>
<gene>
    <name evidence="2" type="ORF">CAMGR0001_1961</name>
</gene>
<organism evidence="2 3">
    <name type="scientific">Campylobacter gracilis RM3268</name>
    <dbReference type="NCBI Taxonomy" id="553220"/>
    <lineage>
        <taxon>Bacteria</taxon>
        <taxon>Pseudomonadati</taxon>
        <taxon>Campylobacterota</taxon>
        <taxon>Epsilonproteobacteria</taxon>
        <taxon>Campylobacterales</taxon>
        <taxon>Campylobacteraceae</taxon>
        <taxon>Campylobacter</taxon>
    </lineage>
</organism>
<evidence type="ECO:0000313" key="2">
    <source>
        <dbReference type="EMBL" id="EEV16264.1"/>
    </source>
</evidence>
<keyword evidence="3" id="KW-1185">Reference proteome</keyword>
<feature type="transmembrane region" description="Helical" evidence="1">
    <location>
        <begin position="29"/>
        <end position="50"/>
    </location>
</feature>